<feature type="chain" id="PRO_5047042609" description="cellulase" evidence="10">
    <location>
        <begin position="20"/>
        <end position="1000"/>
    </location>
</feature>
<dbReference type="InterPro" id="IPR001701">
    <property type="entry name" value="Glyco_hydro_9"/>
</dbReference>
<gene>
    <name evidence="12" type="ORF">CVLEPA_LOCUS19217</name>
</gene>
<dbReference type="PANTHER" id="PTHR22298">
    <property type="entry name" value="ENDO-1,4-BETA-GLUCANASE"/>
    <property type="match status" value="1"/>
</dbReference>
<keyword evidence="9" id="KW-0472">Membrane</keyword>
<comment type="catalytic activity">
    <reaction evidence="1">
        <text>Endohydrolysis of (1-&gt;4)-beta-D-glucosidic linkages in cellulose, lichenin and cereal beta-D-glucans.</text>
        <dbReference type="EC" id="3.2.1.4"/>
    </reaction>
</comment>
<dbReference type="InterPro" id="IPR012341">
    <property type="entry name" value="6hp_glycosidase-like_sf"/>
</dbReference>
<feature type="domain" description="Glycoside hydrolase family 9" evidence="11">
    <location>
        <begin position="533"/>
        <end position="960"/>
    </location>
</feature>
<evidence type="ECO:0000313" key="12">
    <source>
        <dbReference type="EMBL" id="CAK8687141.1"/>
    </source>
</evidence>
<sequence length="1000" mass="111903">MKYTAVIVLIPLVICNALAQNSDGTVVEQFKENQDDVMSILNLPNDTVYLNPPPFDYAEALAKSLLFYEAQRSGRLPDNQRVKWRGDSALDDGLDDVGIDLSGGYYDGGGYVKYGYTMAYTATVLSWGVIRYRRAYEILGQLDYVLAAIKWATDYFIKCHPKEDVFYGQVGDKSTDNAYFGRPETMNYKRRAYSITKDRPGSDLAGETAAAMAAAAIVFEPTSPAYAEKLLAHAKELYEFAITDKGIYSTSITAAREAYQSDKYVDDLAWAGAWLYKTTGDKSYLTEAEIYYGRGKLKNLATEFSWRDKRAGVQILLAELTKKPTYRTSAKWFCDYAQKEKINNFNSQSKHTPRGLLYVQEWGSLRYSANTAMICLMAADLGLKEKGNYRVFARQQIGYILGRTGRSFVVGFGENPPTKIFHESSYCPSPPAECGDAFNEGTPNAHILYGALVGGPNSQDLFQDQRGNQQQSSVAIDYNAGFQSALAGLLDLDIFGPIHRPHIDKPGQITLDEVTLPPPTIPPTLAPVVGIDYRDAIKKSILFYEAQRSGVLPYPNRIPWRGDSAVHDGKNVGVELDGGYYDGPGYIKYTFPLCYTMTMLSWGLIEFQDAYKNTRTYKDALNTLQWGMNYITKAHIYRRDNNQPNTTLVAQVGDSYIEDTYWGSPENMDVERPVYSIRNDEAGTEVAAEMAAAFAAASMAFKGQDRLVSERYFNQSHYLYNFVVKKNLGVYSDTITDAQREYPSSGYIDELAWAATWLYQHTRSPFYFKEATGYYDQLPTDPKDFSWDNKTVGVQLLLGAAHTGSKDIAKFCDWLLTSARRTEGGLLFLNDKYPAKYAANAAFILIMAFKKFPKHRNARRWRDLGVQQIEYLLGNINDQSFMIGFGAKSPTQPYHKASSCPSMNETCGLGYKTLNVPNPHVLFGALVGGPDFGDEYQDLRTNENQNRVSLDANAGFQSALAGIQHLKINKQLGNSAASVTLCPTVFFAFLSVYLYFMINA</sequence>
<evidence type="ECO:0000256" key="8">
    <source>
        <dbReference type="ARBA" id="ARBA00023326"/>
    </source>
</evidence>
<keyword evidence="9" id="KW-0812">Transmembrane</keyword>
<comment type="similarity">
    <text evidence="2">Belongs to the glycosyl hydrolase 9 (cellulase E) family.</text>
</comment>
<proteinExistence type="inferred from homology"/>
<keyword evidence="8" id="KW-0624">Polysaccharide degradation</keyword>
<keyword evidence="9" id="KW-1133">Transmembrane helix</keyword>
<accession>A0ABP0G5P3</accession>
<keyword evidence="6" id="KW-0119">Carbohydrate metabolism</keyword>
<evidence type="ECO:0000256" key="1">
    <source>
        <dbReference type="ARBA" id="ARBA00000966"/>
    </source>
</evidence>
<reference evidence="12 13" key="1">
    <citation type="submission" date="2024-02" db="EMBL/GenBank/DDBJ databases">
        <authorList>
            <person name="Daric V."/>
            <person name="Darras S."/>
        </authorList>
    </citation>
    <scope>NUCLEOTIDE SEQUENCE [LARGE SCALE GENOMIC DNA]</scope>
</reference>
<organism evidence="12 13">
    <name type="scientific">Clavelina lepadiformis</name>
    <name type="common">Light-bulb sea squirt</name>
    <name type="synonym">Ascidia lepadiformis</name>
    <dbReference type="NCBI Taxonomy" id="159417"/>
    <lineage>
        <taxon>Eukaryota</taxon>
        <taxon>Metazoa</taxon>
        <taxon>Chordata</taxon>
        <taxon>Tunicata</taxon>
        <taxon>Ascidiacea</taxon>
        <taxon>Aplousobranchia</taxon>
        <taxon>Clavelinidae</taxon>
        <taxon>Clavelina</taxon>
    </lineage>
</organism>
<evidence type="ECO:0000313" key="13">
    <source>
        <dbReference type="Proteomes" id="UP001642483"/>
    </source>
</evidence>
<keyword evidence="5" id="KW-0136">Cellulose degradation</keyword>
<dbReference type="Proteomes" id="UP001642483">
    <property type="component" value="Unassembled WGS sequence"/>
</dbReference>
<feature type="signal peptide" evidence="10">
    <location>
        <begin position="1"/>
        <end position="19"/>
    </location>
</feature>
<feature type="domain" description="Glycoside hydrolase family 9" evidence="11">
    <location>
        <begin position="57"/>
        <end position="486"/>
    </location>
</feature>
<dbReference type="InterPro" id="IPR008928">
    <property type="entry name" value="6-hairpin_glycosidase_sf"/>
</dbReference>
<keyword evidence="10" id="KW-0732">Signal</keyword>
<name>A0ABP0G5P3_CLALP</name>
<feature type="transmembrane region" description="Helical" evidence="9">
    <location>
        <begin position="976"/>
        <end position="998"/>
    </location>
</feature>
<evidence type="ECO:0000256" key="7">
    <source>
        <dbReference type="ARBA" id="ARBA00023295"/>
    </source>
</evidence>
<keyword evidence="13" id="KW-1185">Reference proteome</keyword>
<evidence type="ECO:0000259" key="11">
    <source>
        <dbReference type="Pfam" id="PF00759"/>
    </source>
</evidence>
<evidence type="ECO:0000256" key="2">
    <source>
        <dbReference type="ARBA" id="ARBA00007072"/>
    </source>
</evidence>
<keyword evidence="7" id="KW-0326">Glycosidase</keyword>
<evidence type="ECO:0000256" key="5">
    <source>
        <dbReference type="ARBA" id="ARBA00023001"/>
    </source>
</evidence>
<evidence type="ECO:0000256" key="3">
    <source>
        <dbReference type="ARBA" id="ARBA00012601"/>
    </source>
</evidence>
<protein>
    <recommendedName>
        <fullName evidence="3">cellulase</fullName>
        <ecNumber evidence="3">3.2.1.4</ecNumber>
    </recommendedName>
</protein>
<dbReference type="EMBL" id="CAWYQH010000103">
    <property type="protein sequence ID" value="CAK8687141.1"/>
    <property type="molecule type" value="Genomic_DNA"/>
</dbReference>
<dbReference type="Gene3D" id="1.50.10.10">
    <property type="match status" value="2"/>
</dbReference>
<evidence type="ECO:0000256" key="10">
    <source>
        <dbReference type="SAM" id="SignalP"/>
    </source>
</evidence>
<dbReference type="SUPFAM" id="SSF48208">
    <property type="entry name" value="Six-hairpin glycosidases"/>
    <property type="match status" value="2"/>
</dbReference>
<evidence type="ECO:0000256" key="6">
    <source>
        <dbReference type="ARBA" id="ARBA00023277"/>
    </source>
</evidence>
<comment type="caution">
    <text evidence="12">The sequence shown here is derived from an EMBL/GenBank/DDBJ whole genome shotgun (WGS) entry which is preliminary data.</text>
</comment>
<evidence type="ECO:0000256" key="9">
    <source>
        <dbReference type="SAM" id="Phobius"/>
    </source>
</evidence>
<dbReference type="Pfam" id="PF00759">
    <property type="entry name" value="Glyco_hydro_9"/>
    <property type="match status" value="2"/>
</dbReference>
<evidence type="ECO:0000256" key="4">
    <source>
        <dbReference type="ARBA" id="ARBA00022801"/>
    </source>
</evidence>
<dbReference type="EC" id="3.2.1.4" evidence="3"/>
<keyword evidence="4" id="KW-0378">Hydrolase</keyword>